<dbReference type="EMBL" id="GBRH01160872">
    <property type="protein sequence ID" value="JAE37024.1"/>
    <property type="molecule type" value="Transcribed_RNA"/>
</dbReference>
<accession>A0A0A9HMG0</accession>
<reference evidence="1" key="1">
    <citation type="submission" date="2014-09" db="EMBL/GenBank/DDBJ databases">
        <authorList>
            <person name="Magalhaes I.L.F."/>
            <person name="Oliveira U."/>
            <person name="Santos F.R."/>
            <person name="Vidigal T.H.D.A."/>
            <person name="Brescovit A.D."/>
            <person name="Santos A.J."/>
        </authorList>
    </citation>
    <scope>NUCLEOTIDE SEQUENCE</scope>
    <source>
        <tissue evidence="1">Shoot tissue taken approximately 20 cm above the soil surface</tissue>
    </source>
</reference>
<organism evidence="1">
    <name type="scientific">Arundo donax</name>
    <name type="common">Giant reed</name>
    <name type="synonym">Donax arundinaceus</name>
    <dbReference type="NCBI Taxonomy" id="35708"/>
    <lineage>
        <taxon>Eukaryota</taxon>
        <taxon>Viridiplantae</taxon>
        <taxon>Streptophyta</taxon>
        <taxon>Embryophyta</taxon>
        <taxon>Tracheophyta</taxon>
        <taxon>Spermatophyta</taxon>
        <taxon>Magnoliopsida</taxon>
        <taxon>Liliopsida</taxon>
        <taxon>Poales</taxon>
        <taxon>Poaceae</taxon>
        <taxon>PACMAD clade</taxon>
        <taxon>Arundinoideae</taxon>
        <taxon>Arundineae</taxon>
        <taxon>Arundo</taxon>
    </lineage>
</organism>
<name>A0A0A9HMG0_ARUDO</name>
<evidence type="ECO:0000313" key="1">
    <source>
        <dbReference type="EMBL" id="JAE37024.1"/>
    </source>
</evidence>
<dbReference type="AlphaFoldDB" id="A0A0A9HMG0"/>
<proteinExistence type="predicted"/>
<protein>
    <submittedName>
        <fullName evidence="1">Uncharacterized protein</fullName>
    </submittedName>
</protein>
<reference evidence="1" key="2">
    <citation type="journal article" date="2015" name="Data Brief">
        <title>Shoot transcriptome of the giant reed, Arundo donax.</title>
        <authorList>
            <person name="Barrero R.A."/>
            <person name="Guerrero F.D."/>
            <person name="Moolhuijzen P."/>
            <person name="Goolsby J.A."/>
            <person name="Tidwell J."/>
            <person name="Bellgard S.E."/>
            <person name="Bellgard M.I."/>
        </authorList>
    </citation>
    <scope>NUCLEOTIDE SEQUENCE</scope>
    <source>
        <tissue evidence="1">Shoot tissue taken approximately 20 cm above the soil surface</tissue>
    </source>
</reference>
<sequence>MIHSANPAKCIYYSSIAHYIRFQSLLLHFCKYKHCFINHFTFTIRIYQYVEDMMIRCNTICYHQGE</sequence>